<evidence type="ECO:0000256" key="3">
    <source>
        <dbReference type="ARBA" id="ARBA00012151"/>
    </source>
</evidence>
<evidence type="ECO:0000256" key="11">
    <source>
        <dbReference type="SAM" id="MobiDB-lite"/>
    </source>
</evidence>
<evidence type="ECO:0000256" key="9">
    <source>
        <dbReference type="ARBA" id="ARBA00023136"/>
    </source>
</evidence>
<dbReference type="PROSITE" id="PS51564">
    <property type="entry name" value="SAM_ICMT"/>
    <property type="match status" value="1"/>
</dbReference>
<keyword evidence="9 10" id="KW-0472">Membrane</keyword>
<dbReference type="OrthoDB" id="422086at2759"/>
<dbReference type="PANTHER" id="PTHR12714:SF9">
    <property type="entry name" value="PROTEIN-S-ISOPRENYLCYSTEINE O-METHYLTRANSFERASE"/>
    <property type="match status" value="1"/>
</dbReference>
<organism evidence="12 13">
    <name type="scientific">Ustilago bromivora</name>
    <dbReference type="NCBI Taxonomy" id="307758"/>
    <lineage>
        <taxon>Eukaryota</taxon>
        <taxon>Fungi</taxon>
        <taxon>Dikarya</taxon>
        <taxon>Basidiomycota</taxon>
        <taxon>Ustilaginomycotina</taxon>
        <taxon>Ustilaginomycetes</taxon>
        <taxon>Ustilaginales</taxon>
        <taxon>Ustilaginaceae</taxon>
        <taxon>Ustilago</taxon>
    </lineage>
</organism>
<evidence type="ECO:0000256" key="2">
    <source>
        <dbReference type="ARBA" id="ARBA00009140"/>
    </source>
</evidence>
<dbReference type="EC" id="2.1.1.100" evidence="3 10"/>
<feature type="compositionally biased region" description="Low complexity" evidence="11">
    <location>
        <begin position="50"/>
        <end position="59"/>
    </location>
</feature>
<feature type="region of interest" description="Disordered" evidence="11">
    <location>
        <begin position="1"/>
        <end position="24"/>
    </location>
</feature>
<proteinExistence type="inferred from homology"/>
<keyword evidence="6 10" id="KW-0949">S-adenosyl-L-methionine</keyword>
<name>A0A1K0H487_9BASI</name>
<dbReference type="Gene3D" id="1.20.120.1630">
    <property type="match status" value="1"/>
</dbReference>
<dbReference type="InterPro" id="IPR007269">
    <property type="entry name" value="ICMT_MeTrfase"/>
</dbReference>
<feature type="transmembrane region" description="Helical" evidence="10">
    <location>
        <begin position="176"/>
        <end position="193"/>
    </location>
</feature>
<dbReference type="InterPro" id="IPR025770">
    <property type="entry name" value="PPMT_MeTrfase"/>
</dbReference>
<dbReference type="GO" id="GO:0005789">
    <property type="term" value="C:endoplasmic reticulum membrane"/>
    <property type="evidence" value="ECO:0007669"/>
    <property type="project" value="UniProtKB-SubCell"/>
</dbReference>
<dbReference type="AlphaFoldDB" id="A0A1K0H487"/>
<dbReference type="PANTHER" id="PTHR12714">
    <property type="entry name" value="PROTEIN-S ISOPRENYLCYSTEINE O-METHYLTRANSFERASE"/>
    <property type="match status" value="1"/>
</dbReference>
<comment type="subcellular location">
    <subcellularLocation>
        <location evidence="10">Endoplasmic reticulum membrane</location>
        <topology evidence="10">Multi-pass membrane protein</topology>
    </subcellularLocation>
    <subcellularLocation>
        <location evidence="1">Membrane</location>
        <topology evidence="1">Multi-pass membrane protein</topology>
    </subcellularLocation>
</comment>
<feature type="transmembrane region" description="Helical" evidence="10">
    <location>
        <begin position="300"/>
        <end position="326"/>
    </location>
</feature>
<evidence type="ECO:0000256" key="1">
    <source>
        <dbReference type="ARBA" id="ARBA00004141"/>
    </source>
</evidence>
<evidence type="ECO:0000313" key="13">
    <source>
        <dbReference type="Proteomes" id="UP000179920"/>
    </source>
</evidence>
<sequence length="360" mass="40560">MLSNSRHLSHALHPTQREHDYLPPYSHASFSKSPLILVGYLQSEGRKKLSSSVDSSPRSTVFDDKMSSSGASSIDENHARSSRSSSLATRTNKDGKTASPKHQSWLSWIIDKYTIQYSIPPAYAPAALQICITTFPLGILFGLVLPRILTLLLSTLTNPCSPAHSASQPFYTHAQLSLYLASWVVFHILEFTVTASYNPTRLFSDSFLLNNGIHYHIAHTLALFEFCLTAYFYPSTKTPILTYLGLVLVIAGQILRSMAMIHAHNNFSHVLADKKRQDHELVTSGVYAWTRHPSYVGFTYWALGTQVMLGNKVALVGFVGALWLFFSRRIRAEERWLMEFFGDEYKEYRETVGTGLPFIR</sequence>
<dbReference type="EMBL" id="LT558120">
    <property type="protein sequence ID" value="SAM80187.1"/>
    <property type="molecule type" value="Genomic_DNA"/>
</dbReference>
<feature type="transmembrane region" description="Helical" evidence="10">
    <location>
        <begin position="240"/>
        <end position="261"/>
    </location>
</feature>
<evidence type="ECO:0000256" key="10">
    <source>
        <dbReference type="RuleBase" id="RU362022"/>
    </source>
</evidence>
<dbReference type="GO" id="GO:0004671">
    <property type="term" value="F:protein C-terminal S-isoprenylcysteine carboxyl O-methyltransferase activity"/>
    <property type="evidence" value="ECO:0007669"/>
    <property type="project" value="UniProtKB-EC"/>
</dbReference>
<keyword evidence="5 12" id="KW-0808">Transferase</keyword>
<keyword evidence="4 10" id="KW-0489">Methyltransferase</keyword>
<evidence type="ECO:0000256" key="8">
    <source>
        <dbReference type="ARBA" id="ARBA00022989"/>
    </source>
</evidence>
<comment type="similarity">
    <text evidence="2 10">Belongs to the class VI-like SAM-binding methyltransferase superfamily. Isoprenylcysteine carboxyl methyltransferase family.</text>
</comment>
<reference evidence="13" key="1">
    <citation type="submission" date="2016-04" db="EMBL/GenBank/DDBJ databases">
        <authorList>
            <person name="Guldener U."/>
            <person name="Guldener U."/>
        </authorList>
    </citation>
    <scope>NUCLEOTIDE SEQUENCE [LARGE SCALE GENOMIC DNA]</scope>
    <source>
        <strain evidence="13">UB2112</strain>
    </source>
</reference>
<evidence type="ECO:0000256" key="7">
    <source>
        <dbReference type="ARBA" id="ARBA00022692"/>
    </source>
</evidence>
<feature type="transmembrane region" description="Helical" evidence="10">
    <location>
        <begin position="213"/>
        <end position="233"/>
    </location>
</feature>
<evidence type="ECO:0000313" key="12">
    <source>
        <dbReference type="EMBL" id="SAM80187.1"/>
    </source>
</evidence>
<evidence type="ECO:0000256" key="4">
    <source>
        <dbReference type="ARBA" id="ARBA00022603"/>
    </source>
</evidence>
<dbReference type="GO" id="GO:0032259">
    <property type="term" value="P:methylation"/>
    <property type="evidence" value="ECO:0007669"/>
    <property type="project" value="UniProtKB-KW"/>
</dbReference>
<keyword evidence="10" id="KW-0256">Endoplasmic reticulum</keyword>
<evidence type="ECO:0000256" key="6">
    <source>
        <dbReference type="ARBA" id="ARBA00022691"/>
    </source>
</evidence>
<keyword evidence="8 10" id="KW-1133">Transmembrane helix</keyword>
<accession>A0A1K0H487</accession>
<dbReference type="Proteomes" id="UP000179920">
    <property type="component" value="Chromosome IV"/>
</dbReference>
<feature type="region of interest" description="Disordered" evidence="11">
    <location>
        <begin position="48"/>
        <end position="100"/>
    </location>
</feature>
<evidence type="ECO:0000256" key="5">
    <source>
        <dbReference type="ARBA" id="ARBA00022679"/>
    </source>
</evidence>
<gene>
    <name evidence="12" type="ORF">UBRO_02341-A</name>
</gene>
<comment type="catalytic activity">
    <reaction evidence="10">
        <text>[protein]-C-terminal S-[(2E,6E)-farnesyl]-L-cysteine + S-adenosyl-L-methionine = [protein]-C-terminal S-[(2E,6E)-farnesyl]-L-cysteine methyl ester + S-adenosyl-L-homocysteine</text>
        <dbReference type="Rhea" id="RHEA:21672"/>
        <dbReference type="Rhea" id="RHEA-COMP:12125"/>
        <dbReference type="Rhea" id="RHEA-COMP:12126"/>
        <dbReference type="ChEBI" id="CHEBI:57856"/>
        <dbReference type="ChEBI" id="CHEBI:59789"/>
        <dbReference type="ChEBI" id="CHEBI:90510"/>
        <dbReference type="ChEBI" id="CHEBI:90511"/>
        <dbReference type="EC" id="2.1.1.100"/>
    </reaction>
</comment>
<keyword evidence="7 10" id="KW-0812">Transmembrane</keyword>
<protein>
    <recommendedName>
        <fullName evidence="3 10">Protein-S-isoprenylcysteine O-methyltransferase</fullName>
        <ecNumber evidence="3 10">2.1.1.100</ecNumber>
    </recommendedName>
</protein>
<dbReference type="Pfam" id="PF04140">
    <property type="entry name" value="ICMT"/>
    <property type="match status" value="1"/>
</dbReference>